<feature type="binding site" evidence="1">
    <location>
        <position position="170"/>
    </location>
    <ligand>
        <name>Zn(2+)</name>
        <dbReference type="ChEBI" id="CHEBI:29105"/>
        <note>catalytic</note>
    </ligand>
</feature>
<feature type="binding site" evidence="1">
    <location>
        <position position="160"/>
    </location>
    <ligand>
        <name>Zn(2+)</name>
        <dbReference type="ChEBI" id="CHEBI:29105"/>
        <note>catalytic</note>
    </ligand>
</feature>
<evidence type="ECO:0000256" key="1">
    <source>
        <dbReference type="PROSITE-ProRule" id="PRU01211"/>
    </source>
</evidence>
<proteinExistence type="predicted"/>
<keyword evidence="1 2" id="KW-0862">Zinc</keyword>
<feature type="chain" id="PRO_5044995782" description="Metalloendopeptidase" evidence="2">
    <location>
        <begin position="20"/>
        <end position="275"/>
    </location>
</feature>
<accession>A0ABV0V852</accession>
<protein>
    <recommendedName>
        <fullName evidence="2">Metalloendopeptidase</fullName>
        <ecNumber evidence="2">3.4.24.-</ecNumber>
    </recommendedName>
</protein>
<dbReference type="Pfam" id="PF01400">
    <property type="entry name" value="Astacin"/>
    <property type="match status" value="1"/>
</dbReference>
<evidence type="ECO:0000313" key="5">
    <source>
        <dbReference type="Proteomes" id="UP001482620"/>
    </source>
</evidence>
<feature type="binding site" evidence="1">
    <location>
        <position position="164"/>
    </location>
    <ligand>
        <name>Zn(2+)</name>
        <dbReference type="ChEBI" id="CHEBI:29105"/>
        <note>catalytic</note>
    </ligand>
</feature>
<organism evidence="4 5">
    <name type="scientific">Ilyodon furcidens</name>
    <name type="common">goldbreast splitfin</name>
    <dbReference type="NCBI Taxonomy" id="33524"/>
    <lineage>
        <taxon>Eukaryota</taxon>
        <taxon>Metazoa</taxon>
        <taxon>Chordata</taxon>
        <taxon>Craniata</taxon>
        <taxon>Vertebrata</taxon>
        <taxon>Euteleostomi</taxon>
        <taxon>Actinopterygii</taxon>
        <taxon>Neopterygii</taxon>
        <taxon>Teleostei</taxon>
        <taxon>Neoteleostei</taxon>
        <taxon>Acanthomorphata</taxon>
        <taxon>Ovalentaria</taxon>
        <taxon>Atherinomorphae</taxon>
        <taxon>Cyprinodontiformes</taxon>
        <taxon>Goodeidae</taxon>
        <taxon>Ilyodon</taxon>
    </lineage>
</organism>
<dbReference type="EC" id="3.4.24.-" evidence="2"/>
<dbReference type="Gene3D" id="3.40.390.10">
    <property type="entry name" value="Collagenase (Catalytic Domain)"/>
    <property type="match status" value="1"/>
</dbReference>
<dbReference type="PANTHER" id="PTHR10127:SF899">
    <property type="entry name" value="ASTACIN-LIKE METALLOENDOPEPTIDASE-RELATED"/>
    <property type="match status" value="1"/>
</dbReference>
<keyword evidence="1 2" id="KW-0645">Protease</keyword>
<feature type="signal peptide" evidence="2">
    <location>
        <begin position="1"/>
        <end position="19"/>
    </location>
</feature>
<dbReference type="InterPro" id="IPR001506">
    <property type="entry name" value="Peptidase_M12A"/>
</dbReference>
<keyword evidence="1 2" id="KW-0378">Hydrolase</keyword>
<sequence>MTPAVLFLLFLSVMDVCLSAPAEVKNLTDEFTDSVPRPKLDIKIPVLHGDIAVPDTFFKNADQCTARGCKWPKSGLYVYVPYYISPYFSRKEQSIILRGLQSFHQTTCIRFIPWDSGVRDYIYFFSQPNSGCWSYLGRQKGKQCISLEKNGCVNYSTVQHEILHALGFNHEQVRSDRDKYVRILFDNIQQKQQYNFRKVPTNNLRTPYDFNSVMHYHKYAFSRNRLPTIEAKSDPNLNFGNAQEMSANDIARVNRLYRCNTSSRLQYAKHADAQH</sequence>
<reference evidence="4 5" key="1">
    <citation type="submission" date="2021-06" db="EMBL/GenBank/DDBJ databases">
        <authorList>
            <person name="Palmer J.M."/>
        </authorList>
    </citation>
    <scope>NUCLEOTIDE SEQUENCE [LARGE SCALE GENOMIC DNA]</scope>
    <source>
        <strain evidence="5">if_2019</strain>
        <tissue evidence="4">Muscle</tissue>
    </source>
</reference>
<feature type="active site" evidence="1">
    <location>
        <position position="161"/>
    </location>
</feature>
<dbReference type="PRINTS" id="PR00480">
    <property type="entry name" value="ASTACIN"/>
</dbReference>
<keyword evidence="2" id="KW-0732">Signal</keyword>
<evidence type="ECO:0000259" key="3">
    <source>
        <dbReference type="PROSITE" id="PS51864"/>
    </source>
</evidence>
<dbReference type="PANTHER" id="PTHR10127">
    <property type="entry name" value="DISCOIDIN, CUB, EGF, LAMININ , AND ZINC METALLOPROTEASE DOMAIN CONTAINING"/>
    <property type="match status" value="1"/>
</dbReference>
<evidence type="ECO:0000313" key="4">
    <source>
        <dbReference type="EMBL" id="MEQ2252788.1"/>
    </source>
</evidence>
<dbReference type="Proteomes" id="UP001482620">
    <property type="component" value="Unassembled WGS sequence"/>
</dbReference>
<evidence type="ECO:0000256" key="2">
    <source>
        <dbReference type="RuleBase" id="RU361183"/>
    </source>
</evidence>
<dbReference type="EMBL" id="JAHRIQ010095796">
    <property type="protein sequence ID" value="MEQ2252788.1"/>
    <property type="molecule type" value="Genomic_DNA"/>
</dbReference>
<comment type="cofactor">
    <cofactor evidence="1 2">
        <name>Zn(2+)</name>
        <dbReference type="ChEBI" id="CHEBI:29105"/>
    </cofactor>
    <text evidence="1 2">Binds 1 zinc ion per subunit.</text>
</comment>
<dbReference type="InterPro" id="IPR024079">
    <property type="entry name" value="MetalloPept_cat_dom_sf"/>
</dbReference>
<feature type="domain" description="Peptidase M12A" evidence="3">
    <location>
        <begin position="60"/>
        <end position="260"/>
    </location>
</feature>
<comment type="caution">
    <text evidence="1">Lacks conserved residue(s) required for the propagation of feature annotation.</text>
</comment>
<comment type="caution">
    <text evidence="4">The sequence shown here is derived from an EMBL/GenBank/DDBJ whole genome shotgun (WGS) entry which is preliminary data.</text>
</comment>
<dbReference type="SMART" id="SM00235">
    <property type="entry name" value="ZnMc"/>
    <property type="match status" value="1"/>
</dbReference>
<gene>
    <name evidence="4" type="ORF">ILYODFUR_025441</name>
</gene>
<dbReference type="PROSITE" id="PS51864">
    <property type="entry name" value="ASTACIN"/>
    <property type="match status" value="1"/>
</dbReference>
<name>A0ABV0V852_9TELE</name>
<keyword evidence="5" id="KW-1185">Reference proteome</keyword>
<dbReference type="SUPFAM" id="SSF55486">
    <property type="entry name" value="Metalloproteases ('zincins'), catalytic domain"/>
    <property type="match status" value="1"/>
</dbReference>
<keyword evidence="1 2" id="KW-0482">Metalloprotease</keyword>
<dbReference type="InterPro" id="IPR006026">
    <property type="entry name" value="Peptidase_Metallo"/>
</dbReference>
<keyword evidence="1 2" id="KW-0479">Metal-binding</keyword>